<gene>
    <name evidence="2" type="ORF">CR201_G0040677</name>
</gene>
<dbReference type="GO" id="GO:0032981">
    <property type="term" value="P:mitochondrial respiratory chain complex I assembly"/>
    <property type="evidence" value="ECO:0007669"/>
    <property type="project" value="TreeGrafter"/>
</dbReference>
<accession>A0A2J8STD6</accession>
<comment type="caution">
    <text evidence="2">The sequence shown here is derived from an EMBL/GenBank/DDBJ whole genome shotgun (WGS) entry which is preliminary data.</text>
</comment>
<keyword evidence="1" id="KW-0472">Membrane</keyword>
<dbReference type="AlphaFoldDB" id="A0A2J8STD6"/>
<keyword evidence="1" id="KW-1133">Transmembrane helix</keyword>
<dbReference type="PANTHER" id="PTHR47148">
    <property type="entry name" value="CYTOCHROME C OXIDASE ASSEMBLY FACTOR 1 HOMOLOG"/>
    <property type="match status" value="1"/>
</dbReference>
<dbReference type="GO" id="GO:0033617">
    <property type="term" value="P:mitochondrial respiratory chain complex IV assembly"/>
    <property type="evidence" value="ECO:0007669"/>
    <property type="project" value="TreeGrafter"/>
</dbReference>
<feature type="non-terminal residue" evidence="2">
    <location>
        <position position="1"/>
    </location>
</feature>
<dbReference type="PANTHER" id="PTHR47148:SF1">
    <property type="entry name" value="CYTOCHROME C OXIDASE ASSEMBLY FACTOR 1 HOMOLOG"/>
    <property type="match status" value="1"/>
</dbReference>
<name>A0A2J8STD6_PONAB</name>
<feature type="transmembrane region" description="Helical" evidence="1">
    <location>
        <begin position="31"/>
        <end position="49"/>
    </location>
</feature>
<sequence>QLAFDDFQERCAMMWQKYAGSRRSMPLGARILFHSVFCAGGFAIVYYLVQKFHSRGLYYKLAVEQLQSHPEAQEALGPPLNIHYLKLIDRENFVDIADAKLKIPVSGSKSEGLLYIHSSRGGPFQRWHLDEVFLELKDGQQIPVFKLSGENGDEVKKE</sequence>
<dbReference type="InterPro" id="IPR014807">
    <property type="entry name" value="Coa1"/>
</dbReference>
<dbReference type="GO" id="GO:0005743">
    <property type="term" value="C:mitochondrial inner membrane"/>
    <property type="evidence" value="ECO:0007669"/>
    <property type="project" value="TreeGrafter"/>
</dbReference>
<proteinExistence type="predicted"/>
<dbReference type="STRING" id="9601.ENSPPYP00000019734"/>
<evidence type="ECO:0000313" key="2">
    <source>
        <dbReference type="EMBL" id="PNJ24027.1"/>
    </source>
</evidence>
<keyword evidence="1" id="KW-0812">Transmembrane</keyword>
<reference evidence="2" key="1">
    <citation type="submission" date="2017-12" db="EMBL/GenBank/DDBJ databases">
        <title>High-resolution comparative analysis of great ape genomes.</title>
        <authorList>
            <person name="Pollen A."/>
            <person name="Hastie A."/>
            <person name="Hormozdiari F."/>
            <person name="Dougherty M."/>
            <person name="Liu R."/>
            <person name="Chaisson M."/>
            <person name="Hoppe E."/>
            <person name="Hill C."/>
            <person name="Pang A."/>
            <person name="Hillier L."/>
            <person name="Baker C."/>
            <person name="Armstrong J."/>
            <person name="Shendure J."/>
            <person name="Paten B."/>
            <person name="Wilson R."/>
            <person name="Chao H."/>
            <person name="Schneider V."/>
            <person name="Ventura M."/>
            <person name="Kronenberg Z."/>
            <person name="Murali S."/>
            <person name="Gordon D."/>
            <person name="Cantsilieris S."/>
            <person name="Munson K."/>
            <person name="Nelson B."/>
            <person name="Raja A."/>
            <person name="Underwood J."/>
            <person name="Diekhans M."/>
            <person name="Fiddes I."/>
            <person name="Haussler D."/>
            <person name="Eichler E."/>
        </authorList>
    </citation>
    <scope>NUCLEOTIDE SEQUENCE [LARGE SCALE GENOMIC DNA]</scope>
    <source>
        <strain evidence="2">Susie</strain>
    </source>
</reference>
<evidence type="ECO:0000256" key="1">
    <source>
        <dbReference type="SAM" id="Phobius"/>
    </source>
</evidence>
<protein>
    <submittedName>
        <fullName evidence="2">COA1 isoform 18</fullName>
    </submittedName>
</protein>
<organism evidence="2">
    <name type="scientific">Pongo abelii</name>
    <name type="common">Sumatran orangutan</name>
    <name type="synonym">Pongo pygmaeus abelii</name>
    <dbReference type="NCBI Taxonomy" id="9601"/>
    <lineage>
        <taxon>Eukaryota</taxon>
        <taxon>Metazoa</taxon>
        <taxon>Chordata</taxon>
        <taxon>Craniata</taxon>
        <taxon>Vertebrata</taxon>
        <taxon>Euteleostomi</taxon>
        <taxon>Mammalia</taxon>
        <taxon>Eutheria</taxon>
        <taxon>Euarchontoglires</taxon>
        <taxon>Primates</taxon>
        <taxon>Haplorrhini</taxon>
        <taxon>Catarrhini</taxon>
        <taxon>Hominidae</taxon>
        <taxon>Pongo</taxon>
    </lineage>
</organism>
<dbReference type="Pfam" id="PF08695">
    <property type="entry name" value="Coa1"/>
    <property type="match status" value="1"/>
</dbReference>
<dbReference type="EMBL" id="NDHI03003549">
    <property type="protein sequence ID" value="PNJ24027.1"/>
    <property type="molecule type" value="Genomic_DNA"/>
</dbReference>